<dbReference type="InterPro" id="IPR025665">
    <property type="entry name" value="Beta-barrel_OMP_2"/>
</dbReference>
<feature type="signal peptide" evidence="1">
    <location>
        <begin position="1"/>
        <end position="19"/>
    </location>
</feature>
<keyword evidence="1" id="KW-0732">Signal</keyword>
<dbReference type="OrthoDB" id="1429208at2"/>
<evidence type="ECO:0000313" key="4">
    <source>
        <dbReference type="Proteomes" id="UP000283387"/>
    </source>
</evidence>
<evidence type="ECO:0000256" key="1">
    <source>
        <dbReference type="SAM" id="SignalP"/>
    </source>
</evidence>
<dbReference type="EMBL" id="RAPN01000001">
    <property type="protein sequence ID" value="RKD92536.1"/>
    <property type="molecule type" value="Genomic_DNA"/>
</dbReference>
<protein>
    <submittedName>
        <fullName evidence="3">Outer membrane protein with beta-barrel domain</fullName>
    </submittedName>
</protein>
<reference evidence="3 4" key="1">
    <citation type="submission" date="2018-09" db="EMBL/GenBank/DDBJ databases">
        <title>Genomic Encyclopedia of Archaeal and Bacterial Type Strains, Phase II (KMG-II): from individual species to whole genera.</title>
        <authorList>
            <person name="Goeker M."/>
        </authorList>
    </citation>
    <scope>NUCLEOTIDE SEQUENCE [LARGE SCALE GENOMIC DNA]</scope>
    <source>
        <strain evidence="3 4">DSM 27148</strain>
    </source>
</reference>
<accession>A0A419WAU4</accession>
<dbReference type="Pfam" id="PF13568">
    <property type="entry name" value="OMP_b-brl_2"/>
    <property type="match status" value="1"/>
</dbReference>
<organism evidence="3 4">
    <name type="scientific">Mangrovibacterium diazotrophicum</name>
    <dbReference type="NCBI Taxonomy" id="1261403"/>
    <lineage>
        <taxon>Bacteria</taxon>
        <taxon>Pseudomonadati</taxon>
        <taxon>Bacteroidota</taxon>
        <taxon>Bacteroidia</taxon>
        <taxon>Marinilabiliales</taxon>
        <taxon>Prolixibacteraceae</taxon>
        <taxon>Mangrovibacterium</taxon>
    </lineage>
</organism>
<gene>
    <name evidence="3" type="ORF">BC643_2910</name>
</gene>
<feature type="chain" id="PRO_5019566883" evidence="1">
    <location>
        <begin position="20"/>
        <end position="219"/>
    </location>
</feature>
<comment type="caution">
    <text evidence="3">The sequence shown here is derived from an EMBL/GenBank/DDBJ whole genome shotgun (WGS) entry which is preliminary data.</text>
</comment>
<dbReference type="AlphaFoldDB" id="A0A419WAU4"/>
<sequence>MKRTTIILTLLLACLGLNAQVYIKTIQLPDQPNMPKLGLVGGFQLSNFHSTEIGEPNVQGGFHFGLTYNLPISERISFEPQLIYSKKGGQIDYAQVAYFYYYTGTLRYRLHYLETPILFNIHANKRLDFVIGGYTSYLADATFSLTTPVGYGYGELNYDDFEKFDFGMVGGIAFNFPFSKMTLKYSHGLQEVANANSAYLFLEGAQNQVFSVSFTRYFR</sequence>
<name>A0A419WAU4_9BACT</name>
<dbReference type="RefSeq" id="WP_120273732.1">
    <property type="nucleotide sequence ID" value="NZ_RAPN01000001.1"/>
</dbReference>
<keyword evidence="4" id="KW-1185">Reference proteome</keyword>
<feature type="domain" description="Outer membrane protein beta-barrel" evidence="2">
    <location>
        <begin position="36"/>
        <end position="191"/>
    </location>
</feature>
<evidence type="ECO:0000259" key="2">
    <source>
        <dbReference type="Pfam" id="PF13568"/>
    </source>
</evidence>
<proteinExistence type="predicted"/>
<dbReference type="Proteomes" id="UP000283387">
    <property type="component" value="Unassembled WGS sequence"/>
</dbReference>
<evidence type="ECO:0000313" key="3">
    <source>
        <dbReference type="EMBL" id="RKD92536.1"/>
    </source>
</evidence>